<dbReference type="Pfam" id="PF02826">
    <property type="entry name" value="2-Hacid_dh_C"/>
    <property type="match status" value="1"/>
</dbReference>
<evidence type="ECO:0000256" key="2">
    <source>
        <dbReference type="ARBA" id="ARBA00023002"/>
    </source>
</evidence>
<dbReference type="Gene3D" id="3.40.50.720">
    <property type="entry name" value="NAD(P)-binding Rossmann-like Domain"/>
    <property type="match status" value="2"/>
</dbReference>
<dbReference type="PANTHER" id="PTHR42789:SF1">
    <property type="entry name" value="D-ISOMER SPECIFIC 2-HYDROXYACID DEHYDROGENASE FAMILY PROTEIN (AFU_ORTHOLOGUE AFUA_6G10090)"/>
    <property type="match status" value="1"/>
</dbReference>
<comment type="similarity">
    <text evidence="1">Belongs to the D-isomer specific 2-hydroxyacid dehydrogenase family.</text>
</comment>
<dbReference type="OrthoDB" id="1522997at2"/>
<sequence length="314" mass="35827">MKVLIIDEMHESIIPLLEEINLEVDYRPSIQRSEIISIVEHYNGLIVRSKTLIDSELLRYANNLKFVARAGAGVDNVEVNELRKRNIQLINAPEGNRDALAEHAMGMLLSLLNRINIADQEVRRGTWDREGNRGVELMGKTVGLLGFGNMGEAFAKRLSSFSCKVLAYDAEKTNFSNEFIEEVSIAELKKRSQILSLHIPMNEENKGIINEEFLSGFKKLDYIVNTSRGEVLILKDLLKLLQQKKMKGAALDVLENEKINSYTEDELFVFQELTNLKQVLFTPHIAGWSFESYEKINIVLSKKIKLLVEKIDYL</sequence>
<dbReference type="Proteomes" id="UP000193804">
    <property type="component" value="Unassembled WGS sequence"/>
</dbReference>
<keyword evidence="3" id="KW-0520">NAD</keyword>
<reference evidence="6" key="1">
    <citation type="submission" date="2017-04" db="EMBL/GenBank/DDBJ databases">
        <authorList>
            <person name="Varghese N."/>
            <person name="Submissions S."/>
        </authorList>
    </citation>
    <scope>NUCLEOTIDE SEQUENCE [LARGE SCALE GENOMIC DNA]</scope>
    <source>
        <strain evidence="6">DSM 4125</strain>
    </source>
</reference>
<dbReference type="GO" id="GO:0051287">
    <property type="term" value="F:NAD binding"/>
    <property type="evidence" value="ECO:0007669"/>
    <property type="project" value="InterPro"/>
</dbReference>
<name>A0A1X7JMT4_9BACT</name>
<evidence type="ECO:0000259" key="4">
    <source>
        <dbReference type="Pfam" id="PF02826"/>
    </source>
</evidence>
<evidence type="ECO:0000256" key="3">
    <source>
        <dbReference type="ARBA" id="ARBA00023027"/>
    </source>
</evidence>
<keyword evidence="2" id="KW-0560">Oxidoreductase</keyword>
<gene>
    <name evidence="5" type="ORF">SAMN05661096_01732</name>
</gene>
<dbReference type="InterPro" id="IPR006140">
    <property type="entry name" value="D-isomer_DH_NAD-bd"/>
</dbReference>
<keyword evidence="6" id="KW-1185">Reference proteome</keyword>
<feature type="domain" description="D-isomer specific 2-hydroxyacid dehydrogenase NAD-binding" evidence="4">
    <location>
        <begin position="105"/>
        <end position="286"/>
    </location>
</feature>
<dbReference type="InterPro" id="IPR050857">
    <property type="entry name" value="D-2-hydroxyacid_DH"/>
</dbReference>
<dbReference type="SUPFAM" id="SSF52283">
    <property type="entry name" value="Formate/glycerate dehydrogenase catalytic domain-like"/>
    <property type="match status" value="1"/>
</dbReference>
<dbReference type="PANTHER" id="PTHR42789">
    <property type="entry name" value="D-ISOMER SPECIFIC 2-HYDROXYACID DEHYDROGENASE FAMILY PROTEIN (AFU_ORTHOLOGUE AFUA_6G10090)"/>
    <property type="match status" value="1"/>
</dbReference>
<dbReference type="EMBL" id="FXAW01000003">
    <property type="protein sequence ID" value="SMG28739.1"/>
    <property type="molecule type" value="Genomic_DNA"/>
</dbReference>
<organism evidence="5 6">
    <name type="scientific">Marivirga sericea</name>
    <dbReference type="NCBI Taxonomy" id="1028"/>
    <lineage>
        <taxon>Bacteria</taxon>
        <taxon>Pseudomonadati</taxon>
        <taxon>Bacteroidota</taxon>
        <taxon>Cytophagia</taxon>
        <taxon>Cytophagales</taxon>
        <taxon>Marivirgaceae</taxon>
        <taxon>Marivirga</taxon>
    </lineage>
</organism>
<dbReference type="STRING" id="1028.SAMN05661096_01732"/>
<dbReference type="GO" id="GO:0016616">
    <property type="term" value="F:oxidoreductase activity, acting on the CH-OH group of donors, NAD or NADP as acceptor"/>
    <property type="evidence" value="ECO:0007669"/>
    <property type="project" value="InterPro"/>
</dbReference>
<evidence type="ECO:0000256" key="1">
    <source>
        <dbReference type="ARBA" id="ARBA00005854"/>
    </source>
</evidence>
<dbReference type="InterPro" id="IPR036291">
    <property type="entry name" value="NAD(P)-bd_dom_sf"/>
</dbReference>
<dbReference type="RefSeq" id="WP_085516656.1">
    <property type="nucleotide sequence ID" value="NZ_FXAW01000003.1"/>
</dbReference>
<dbReference type="AlphaFoldDB" id="A0A1X7JMT4"/>
<evidence type="ECO:0000313" key="5">
    <source>
        <dbReference type="EMBL" id="SMG28739.1"/>
    </source>
</evidence>
<proteinExistence type="inferred from homology"/>
<protein>
    <submittedName>
        <fullName evidence="5">D-3-phosphoglycerate dehydrogenase</fullName>
    </submittedName>
</protein>
<evidence type="ECO:0000313" key="6">
    <source>
        <dbReference type="Proteomes" id="UP000193804"/>
    </source>
</evidence>
<dbReference type="SUPFAM" id="SSF51735">
    <property type="entry name" value="NAD(P)-binding Rossmann-fold domains"/>
    <property type="match status" value="1"/>
</dbReference>
<accession>A0A1X7JMT4</accession>